<dbReference type="InterPro" id="IPR015631">
    <property type="entry name" value="CD2/SLAM_rcpt"/>
</dbReference>
<feature type="domain" description="Ig-like" evidence="8">
    <location>
        <begin position="145"/>
        <end position="232"/>
    </location>
</feature>
<dbReference type="PROSITE" id="PS50835">
    <property type="entry name" value="IG_LIKE"/>
    <property type="match status" value="1"/>
</dbReference>
<dbReference type="PANTHER" id="PTHR12080:SF92">
    <property type="entry name" value="SLAM FAMILY MEMBER 8"/>
    <property type="match status" value="1"/>
</dbReference>
<dbReference type="Proteomes" id="UP000002281">
    <property type="component" value="Chromosome 5"/>
</dbReference>
<comment type="subcellular location">
    <subcellularLocation>
        <location evidence="1">Membrane</location>
    </subcellularLocation>
</comment>
<organism evidence="9 10">
    <name type="scientific">Equus caballus</name>
    <name type="common">Horse</name>
    <dbReference type="NCBI Taxonomy" id="9796"/>
    <lineage>
        <taxon>Eukaryota</taxon>
        <taxon>Metazoa</taxon>
        <taxon>Chordata</taxon>
        <taxon>Craniata</taxon>
        <taxon>Vertebrata</taxon>
        <taxon>Euteleostomi</taxon>
        <taxon>Mammalia</taxon>
        <taxon>Eutheria</taxon>
        <taxon>Laurasiatheria</taxon>
        <taxon>Perissodactyla</taxon>
        <taxon>Equidae</taxon>
        <taxon>Equus</taxon>
    </lineage>
</organism>
<dbReference type="PANTHER" id="PTHR12080">
    <property type="entry name" value="SIGNALING LYMPHOCYTIC ACTIVATION MOLECULE"/>
    <property type="match status" value="1"/>
</dbReference>
<name>F7C330_HORSE</name>
<reference evidence="9" key="3">
    <citation type="submission" date="2025-09" db="UniProtKB">
        <authorList>
            <consortium name="Ensembl"/>
        </authorList>
    </citation>
    <scope>IDENTIFICATION</scope>
    <source>
        <strain evidence="9">Thoroughbred</strain>
    </source>
</reference>
<dbReference type="AlphaFoldDB" id="F7C330"/>
<dbReference type="Bgee" id="ENSECAG00000023720">
    <property type="expression patterns" value="Expressed in synovial membrane of synovial joint and 15 other cell types or tissues"/>
</dbReference>
<keyword evidence="2 7" id="KW-0732">Signal</keyword>
<reference evidence="9 10" key="1">
    <citation type="journal article" date="2009" name="Science">
        <title>Genome sequence, comparative analysis, and population genetics of the domestic horse.</title>
        <authorList>
            <consortium name="Broad Institute Genome Sequencing Platform"/>
            <consortium name="Broad Institute Whole Genome Assembly Team"/>
            <person name="Wade C.M."/>
            <person name="Giulotto E."/>
            <person name="Sigurdsson S."/>
            <person name="Zoli M."/>
            <person name="Gnerre S."/>
            <person name="Imsland F."/>
            <person name="Lear T.L."/>
            <person name="Adelson D.L."/>
            <person name="Bailey E."/>
            <person name="Bellone R.R."/>
            <person name="Bloecker H."/>
            <person name="Distl O."/>
            <person name="Edgar R.C."/>
            <person name="Garber M."/>
            <person name="Leeb T."/>
            <person name="Mauceli E."/>
            <person name="MacLeod J.N."/>
            <person name="Penedo M.C.T."/>
            <person name="Raison J.M."/>
            <person name="Sharpe T."/>
            <person name="Vogel J."/>
            <person name="Andersson L."/>
            <person name="Antczak D.F."/>
            <person name="Biagi T."/>
            <person name="Binns M.M."/>
            <person name="Chowdhary B.P."/>
            <person name="Coleman S.J."/>
            <person name="Della Valle G."/>
            <person name="Fryc S."/>
            <person name="Guerin G."/>
            <person name="Hasegawa T."/>
            <person name="Hill E.W."/>
            <person name="Jurka J."/>
            <person name="Kiialainen A."/>
            <person name="Lindgren G."/>
            <person name="Liu J."/>
            <person name="Magnani E."/>
            <person name="Mickelson J.R."/>
            <person name="Murray J."/>
            <person name="Nergadze S.G."/>
            <person name="Onofrio R."/>
            <person name="Pedroni S."/>
            <person name="Piras M.F."/>
            <person name="Raudsepp T."/>
            <person name="Rocchi M."/>
            <person name="Roeed K.H."/>
            <person name="Ryder O.A."/>
            <person name="Searle S."/>
            <person name="Skow L."/>
            <person name="Swinburne J.E."/>
            <person name="Syvaenen A.C."/>
            <person name="Tozaki T."/>
            <person name="Valberg S.J."/>
            <person name="Vaudin M."/>
            <person name="White J.R."/>
            <person name="Zody M.C."/>
            <person name="Lander E.S."/>
            <person name="Lindblad-Toh K."/>
        </authorList>
    </citation>
    <scope>NUCLEOTIDE SEQUENCE [LARGE SCALE GENOMIC DNA]</scope>
    <source>
        <strain evidence="9 10">Thoroughbred</strain>
    </source>
</reference>
<proteinExistence type="predicted"/>
<keyword evidence="3 6" id="KW-0472">Membrane</keyword>
<dbReference type="InterPro" id="IPR013783">
    <property type="entry name" value="Ig-like_fold"/>
</dbReference>
<reference evidence="9" key="2">
    <citation type="submission" date="2025-08" db="UniProtKB">
        <authorList>
            <consortium name="Ensembl"/>
        </authorList>
    </citation>
    <scope>IDENTIFICATION</scope>
    <source>
        <strain evidence="9">Thoroughbred</strain>
    </source>
</reference>
<keyword evidence="4" id="KW-0325">Glycoprotein</keyword>
<dbReference type="SUPFAM" id="SSF48726">
    <property type="entry name" value="Immunoglobulin"/>
    <property type="match status" value="2"/>
</dbReference>
<feature type="signal peptide" evidence="7">
    <location>
        <begin position="1"/>
        <end position="39"/>
    </location>
</feature>
<dbReference type="Ensembl" id="ENSECAT00000025434.4">
    <property type="protein sequence ID" value="ENSECAP00000021158.3"/>
    <property type="gene ID" value="ENSECAG00000023720.4"/>
</dbReference>
<evidence type="ECO:0000313" key="10">
    <source>
        <dbReference type="Proteomes" id="UP000002281"/>
    </source>
</evidence>
<evidence type="ECO:0000256" key="3">
    <source>
        <dbReference type="ARBA" id="ARBA00023136"/>
    </source>
</evidence>
<evidence type="ECO:0000313" key="9">
    <source>
        <dbReference type="Ensembl" id="ENSECAP00000021158.3"/>
    </source>
</evidence>
<dbReference type="GO" id="GO:0016020">
    <property type="term" value="C:membrane"/>
    <property type="evidence" value="ECO:0007669"/>
    <property type="project" value="UniProtKB-SubCell"/>
</dbReference>
<keyword evidence="6" id="KW-1133">Transmembrane helix</keyword>
<gene>
    <name evidence="9 11" type="primary">SLAMF8</name>
</gene>
<feature type="transmembrane region" description="Helical" evidence="6">
    <location>
        <begin position="278"/>
        <end position="300"/>
    </location>
</feature>
<protein>
    <submittedName>
        <fullName evidence="9">SLAM family member 8</fullName>
    </submittedName>
</protein>
<dbReference type="GeneTree" id="ENSGT01030000234540"/>
<evidence type="ECO:0000256" key="4">
    <source>
        <dbReference type="ARBA" id="ARBA00023180"/>
    </source>
</evidence>
<feature type="region of interest" description="Disordered" evidence="5">
    <location>
        <begin position="249"/>
        <end position="268"/>
    </location>
</feature>
<feature type="chain" id="PRO_5023805636" evidence="7">
    <location>
        <begin position="40"/>
        <end position="324"/>
    </location>
</feature>
<keyword evidence="6" id="KW-0812">Transmembrane</keyword>
<dbReference type="HOGENOM" id="CLU_083521_1_0_1"/>
<evidence type="ECO:0000256" key="5">
    <source>
        <dbReference type="SAM" id="MobiDB-lite"/>
    </source>
</evidence>
<dbReference type="ExpressionAtlas" id="F7C330">
    <property type="expression patterns" value="baseline"/>
</dbReference>
<evidence type="ECO:0000259" key="8">
    <source>
        <dbReference type="PROSITE" id="PS50835"/>
    </source>
</evidence>
<evidence type="ECO:0000256" key="1">
    <source>
        <dbReference type="ARBA" id="ARBA00004370"/>
    </source>
</evidence>
<evidence type="ECO:0000256" key="2">
    <source>
        <dbReference type="ARBA" id="ARBA00022729"/>
    </source>
</evidence>
<sequence length="324" mass="35234">MFWILVVEGVCLPLRRRMAVWSLWSLLLWGALLPAAVTGTQVQGQVGGSVLLVAECAPGFQVREAIWRSLWPSEELLATFFRGSLETLYHSRFLGRAQLHSNLSLELQPLEFGDSGNFSVLLVDTGGRAQTQILQLKVYDAVPRPVVQVFIAVPGDDQPPNTCQVFLSCSAPNISDITYSWRQEGTIDFSIESQGLFADGQVLRVSLGPGDKRVAYSCIVSNPVSWESATVTPWESCHQEAGMPRARGQGLRDCEASSPPLTPAPPCSAPGRASYKDVLLVVVPVSLLLLLAGLLSAWYWGPCSGKKKNVCADRVAPETENPLV</sequence>
<evidence type="ECO:0000256" key="6">
    <source>
        <dbReference type="SAM" id="Phobius"/>
    </source>
</evidence>
<dbReference type="Gene3D" id="2.60.40.10">
    <property type="entry name" value="Immunoglobulins"/>
    <property type="match status" value="2"/>
</dbReference>
<dbReference type="InterPro" id="IPR036179">
    <property type="entry name" value="Ig-like_dom_sf"/>
</dbReference>
<evidence type="ECO:0000256" key="7">
    <source>
        <dbReference type="SAM" id="SignalP"/>
    </source>
</evidence>
<dbReference type="VGNC" id="VGNC:23009">
    <property type="gene designation" value="SLAMF8"/>
</dbReference>
<dbReference type="InterPro" id="IPR007110">
    <property type="entry name" value="Ig-like_dom"/>
</dbReference>
<evidence type="ECO:0000313" key="11">
    <source>
        <dbReference type="VGNC" id="VGNC:23009"/>
    </source>
</evidence>
<accession>F7C330</accession>
<keyword evidence="10" id="KW-1185">Reference proteome</keyword>